<sequence length="763" mass="85971">MSPLRLRIDGHRFRDSEDREVTLHGINCAADAKFPATPDQPSHVADNFFDGDNVSFVNRPFSVEDAATHFARLRGWGYNTIRYVFTWEAIEHAGPGKYDEEWIQHTVSILRIAKGFGFYIFMDPHQDVWSRFSGGSGAPMWTLYACGLDPKFFDATEAALVHNTYPEPANFPKMIWATNYTRLACQVMFTLFFGGRDFAPKAIIDGKNIQDYLQNHFIAAVQHLAKRIHEAGDLWHDPIIGWESLNEPNRGLISYQDLTVIPKEQKLQKGTSPTAWQAILTGSGRACEVETWDFGGMGPYKSGTALIDPEEKSAWLSPDYDDSKYGWKRDTGWRLGECIWAQHGVWDPTTDTMLRKDYFSKDPKNGATITYEYFTNYYFMDHYRKYSSMIKSIFPDSLMFFQPPVMEIPPSIKGTPDDDANMIFAPHFYDGITLLTKKWNRVWNIDVFGVLRGKYLTPAFAIKIGETAIRNCFSHQLSAMREEGTEYMGTHPCVFTEIGIPYDMDDKHAYKTGDYSSQIAALDANHFALEDSAANGFTLWTYVASNTHFWGDNWNGEDLSIYSLDDMPLSNDSFRGLESRASLDLTSPSYSQAQSSETLNVTPLNLQKTLSAENMSRESFRGTDIRGLRAAEAFVRPTPVATHGDVTAYGFDLRNCSFRLEIAAPSSTPDDKPTVIFLPLFHFPAGQTGVEVSGGKWTISTEELDGNLDADAKVNMQILRWWHAEGEQSITVKGVVRKTGVGAGTEEDEGYLAQCQRQACAVM</sequence>
<comment type="similarity">
    <text evidence="1">Belongs to the glycosyl hydrolase 5 (cellulase A) family.</text>
</comment>
<dbReference type="Pfam" id="PF00150">
    <property type="entry name" value="Cellulase"/>
    <property type="match status" value="1"/>
</dbReference>
<gene>
    <name evidence="6" type="ORF">CC78DRAFT_537676</name>
</gene>
<dbReference type="GO" id="GO:1904462">
    <property type="term" value="P:ergosteryl 3-beta-D-glucoside catabolic process"/>
    <property type="evidence" value="ECO:0007669"/>
    <property type="project" value="TreeGrafter"/>
</dbReference>
<dbReference type="EMBL" id="ML986758">
    <property type="protein sequence ID" value="KAF2258525.1"/>
    <property type="molecule type" value="Genomic_DNA"/>
</dbReference>
<dbReference type="SUPFAM" id="SSF51445">
    <property type="entry name" value="(Trans)glycosidases"/>
    <property type="match status" value="1"/>
</dbReference>
<dbReference type="AlphaFoldDB" id="A0A9P4MV28"/>
<reference evidence="7" key="1">
    <citation type="journal article" date="2020" name="Stud. Mycol.">
        <title>101 Dothideomycetes genomes: A test case for predicting lifestyles and emergence of pathogens.</title>
        <authorList>
            <person name="Haridas S."/>
            <person name="Albert R."/>
            <person name="Binder M."/>
            <person name="Bloem J."/>
            <person name="LaButti K."/>
            <person name="Salamov A."/>
            <person name="Andreopoulos B."/>
            <person name="Baker S."/>
            <person name="Barry K."/>
            <person name="Bills G."/>
            <person name="Bluhm B."/>
            <person name="Cannon C."/>
            <person name="Castanera R."/>
            <person name="Culley D."/>
            <person name="Daum C."/>
            <person name="Ezra D."/>
            <person name="Gonzalez J."/>
            <person name="Henrissat B."/>
            <person name="Kuo A."/>
            <person name="Liang C."/>
            <person name="Lipzen A."/>
            <person name="Lutzoni F."/>
            <person name="Magnuson J."/>
            <person name="Mondo S."/>
            <person name="Nolan M."/>
            <person name="Ohm R."/>
            <person name="Pangilinan J."/>
            <person name="Park H.-J."/>
            <person name="Ramirez L."/>
            <person name="Alfaro M."/>
            <person name="Sun H."/>
            <person name="Tritt A."/>
            <person name="Yoshinaga Y."/>
            <person name="Zwiers L.-H."/>
            <person name="Turgeon B."/>
            <person name="Goodwin S."/>
            <person name="Spatafora J."/>
            <person name="Crous P."/>
            <person name="Grigoriev I."/>
        </authorList>
    </citation>
    <scope>NUCLEOTIDE SEQUENCE [LARGE SCALE GENOMIC DNA]</scope>
    <source>
        <strain evidence="7">CBS 304.66</strain>
    </source>
</reference>
<feature type="domain" description="Glycoside hydrolase family 5 C-terminal" evidence="5">
    <location>
        <begin position="636"/>
        <end position="732"/>
    </location>
</feature>
<evidence type="ECO:0000259" key="5">
    <source>
        <dbReference type="Pfam" id="PF18564"/>
    </source>
</evidence>
<feature type="domain" description="Glycoside hydrolase family 5" evidence="4">
    <location>
        <begin position="65"/>
        <end position="129"/>
    </location>
</feature>
<dbReference type="Gene3D" id="2.60.40.1180">
    <property type="entry name" value="Golgi alpha-mannosidase II"/>
    <property type="match status" value="1"/>
</dbReference>
<keyword evidence="3" id="KW-0326">Glycosidase</keyword>
<dbReference type="InterPro" id="IPR052066">
    <property type="entry name" value="Glycosphingolipid_Hydrolases"/>
</dbReference>
<evidence type="ECO:0000313" key="7">
    <source>
        <dbReference type="Proteomes" id="UP000800093"/>
    </source>
</evidence>
<dbReference type="Pfam" id="PF18564">
    <property type="entry name" value="Glyco_hydro_5_C"/>
    <property type="match status" value="1"/>
</dbReference>
<dbReference type="InterPro" id="IPR013780">
    <property type="entry name" value="Glyco_hydro_b"/>
</dbReference>
<dbReference type="InterPro" id="IPR001547">
    <property type="entry name" value="Glyco_hydro_5"/>
</dbReference>
<dbReference type="GO" id="GO:0000272">
    <property type="term" value="P:polysaccharide catabolic process"/>
    <property type="evidence" value="ECO:0007669"/>
    <property type="project" value="InterPro"/>
</dbReference>
<dbReference type="OrthoDB" id="9971853at2759"/>
<evidence type="ECO:0000259" key="4">
    <source>
        <dbReference type="Pfam" id="PF00150"/>
    </source>
</evidence>
<dbReference type="PROSITE" id="PS00659">
    <property type="entry name" value="GLYCOSYL_HYDROL_F5"/>
    <property type="match status" value="1"/>
</dbReference>
<dbReference type="InterPro" id="IPR018087">
    <property type="entry name" value="Glyco_hydro_5_CS"/>
</dbReference>
<dbReference type="GO" id="GO:0050295">
    <property type="term" value="F:steryl-beta-glucosidase activity"/>
    <property type="evidence" value="ECO:0007669"/>
    <property type="project" value="TreeGrafter"/>
</dbReference>
<dbReference type="InterPro" id="IPR041036">
    <property type="entry name" value="GH5_C"/>
</dbReference>
<evidence type="ECO:0000313" key="6">
    <source>
        <dbReference type="EMBL" id="KAF2258525.1"/>
    </source>
</evidence>
<dbReference type="Proteomes" id="UP000800093">
    <property type="component" value="Unassembled WGS sequence"/>
</dbReference>
<dbReference type="FunFam" id="3.20.20.80:FF:000131">
    <property type="entry name" value="Glycoside hydrolase superfamily"/>
    <property type="match status" value="1"/>
</dbReference>
<dbReference type="PANTHER" id="PTHR31308">
    <property type="match status" value="1"/>
</dbReference>
<protein>
    <submittedName>
        <fullName evidence="6">Glycosyl hydrolase-like protein</fullName>
    </submittedName>
</protein>
<dbReference type="PANTHER" id="PTHR31308:SF5">
    <property type="entry name" value="ERGOSTERYL-BETA-GLUCOSIDASE"/>
    <property type="match status" value="1"/>
</dbReference>
<evidence type="ECO:0000256" key="1">
    <source>
        <dbReference type="ARBA" id="ARBA00005641"/>
    </source>
</evidence>
<dbReference type="Gene3D" id="3.20.20.80">
    <property type="entry name" value="Glycosidases"/>
    <property type="match status" value="1"/>
</dbReference>
<comment type="caution">
    <text evidence="6">The sequence shown here is derived from an EMBL/GenBank/DDBJ whole genome shotgun (WGS) entry which is preliminary data.</text>
</comment>
<proteinExistence type="inferred from homology"/>
<evidence type="ECO:0000256" key="2">
    <source>
        <dbReference type="ARBA" id="ARBA00022801"/>
    </source>
</evidence>
<evidence type="ECO:0000256" key="3">
    <source>
        <dbReference type="ARBA" id="ARBA00023295"/>
    </source>
</evidence>
<organism evidence="6 7">
    <name type="scientific">Lojkania enalia</name>
    <dbReference type="NCBI Taxonomy" id="147567"/>
    <lineage>
        <taxon>Eukaryota</taxon>
        <taxon>Fungi</taxon>
        <taxon>Dikarya</taxon>
        <taxon>Ascomycota</taxon>
        <taxon>Pezizomycotina</taxon>
        <taxon>Dothideomycetes</taxon>
        <taxon>Pleosporomycetidae</taxon>
        <taxon>Pleosporales</taxon>
        <taxon>Pleosporales incertae sedis</taxon>
        <taxon>Lojkania</taxon>
    </lineage>
</organism>
<dbReference type="InterPro" id="IPR017853">
    <property type="entry name" value="GH"/>
</dbReference>
<keyword evidence="2" id="KW-0378">Hydrolase</keyword>
<dbReference type="FunFam" id="3.20.20.80:FF:000106">
    <property type="entry name" value="Glycosyl hydrolase, putative"/>
    <property type="match status" value="1"/>
</dbReference>
<keyword evidence="7" id="KW-1185">Reference proteome</keyword>
<name>A0A9P4MV28_9PLEO</name>
<accession>A0A9P4MV28</accession>